<organism evidence="2 3">
    <name type="scientific">Phenylobacterium parvum</name>
    <dbReference type="NCBI Taxonomy" id="2201350"/>
    <lineage>
        <taxon>Bacteria</taxon>
        <taxon>Pseudomonadati</taxon>
        <taxon>Pseudomonadota</taxon>
        <taxon>Alphaproteobacteria</taxon>
        <taxon>Caulobacterales</taxon>
        <taxon>Caulobacteraceae</taxon>
        <taxon>Phenylobacterium</taxon>
    </lineage>
</organism>
<dbReference type="RefSeq" id="WP_110451157.1">
    <property type="nucleotide sequence ID" value="NZ_CP029479.1"/>
</dbReference>
<dbReference type="PROSITE" id="PS50995">
    <property type="entry name" value="HTH_MARR_2"/>
    <property type="match status" value="1"/>
</dbReference>
<dbReference type="Gene3D" id="1.10.10.10">
    <property type="entry name" value="Winged helix-like DNA-binding domain superfamily/Winged helix DNA-binding domain"/>
    <property type="match status" value="1"/>
</dbReference>
<keyword evidence="3" id="KW-1185">Reference proteome</keyword>
<evidence type="ECO:0000313" key="2">
    <source>
        <dbReference type="EMBL" id="AWM78591.1"/>
    </source>
</evidence>
<dbReference type="InterPro" id="IPR036390">
    <property type="entry name" value="WH_DNA-bd_sf"/>
</dbReference>
<gene>
    <name evidence="2" type="ORF">HYN04_12990</name>
</gene>
<evidence type="ECO:0000313" key="3">
    <source>
        <dbReference type="Proteomes" id="UP000247763"/>
    </source>
</evidence>
<dbReference type="AlphaFoldDB" id="A0A2Z3HZ18"/>
<dbReference type="EMBL" id="CP029479">
    <property type="protein sequence ID" value="AWM78591.1"/>
    <property type="molecule type" value="Genomic_DNA"/>
</dbReference>
<dbReference type="KEGG" id="phb:HYN04_12990"/>
<name>A0A2Z3HZ18_9CAUL</name>
<dbReference type="PANTHER" id="PTHR33164:SF43">
    <property type="entry name" value="HTH-TYPE TRANSCRIPTIONAL REPRESSOR YETL"/>
    <property type="match status" value="1"/>
</dbReference>
<dbReference type="GO" id="GO:0006950">
    <property type="term" value="P:response to stress"/>
    <property type="evidence" value="ECO:0007669"/>
    <property type="project" value="TreeGrafter"/>
</dbReference>
<dbReference type="SUPFAM" id="SSF46785">
    <property type="entry name" value="Winged helix' DNA-binding domain"/>
    <property type="match status" value="1"/>
</dbReference>
<dbReference type="GO" id="GO:0003700">
    <property type="term" value="F:DNA-binding transcription factor activity"/>
    <property type="evidence" value="ECO:0007669"/>
    <property type="project" value="InterPro"/>
</dbReference>
<dbReference type="PRINTS" id="PR00598">
    <property type="entry name" value="HTHMARR"/>
</dbReference>
<evidence type="ECO:0000259" key="1">
    <source>
        <dbReference type="PROSITE" id="PS50995"/>
    </source>
</evidence>
<proteinExistence type="predicted"/>
<accession>A0A2Z3HZ18</accession>
<dbReference type="Proteomes" id="UP000247763">
    <property type="component" value="Chromosome"/>
</dbReference>
<dbReference type="InterPro" id="IPR000835">
    <property type="entry name" value="HTH_MarR-typ"/>
</dbReference>
<feature type="domain" description="HTH marR-type" evidence="1">
    <location>
        <begin position="1"/>
        <end position="141"/>
    </location>
</feature>
<sequence>MAPRDPDLIAFFTDISIIEQLVRTLMERRLPTGLSMAGFGLINHMVRTGQETASPGALARALQVTRGAITGVLHKLTAEGFVTLEPDPRDGRGKKVRLTPQGLAVREAALAGMAPLVAEFEARMDLDAIRRAHPVLRSIREDLDHRRES</sequence>
<dbReference type="Pfam" id="PF12802">
    <property type="entry name" value="MarR_2"/>
    <property type="match status" value="1"/>
</dbReference>
<dbReference type="InterPro" id="IPR039422">
    <property type="entry name" value="MarR/SlyA-like"/>
</dbReference>
<reference evidence="3" key="1">
    <citation type="submission" date="2018-05" db="EMBL/GenBank/DDBJ databases">
        <title>Genome sequencing of Phenylobacterium sp. HYN0004.</title>
        <authorList>
            <person name="Yi H."/>
            <person name="Baek C."/>
        </authorList>
    </citation>
    <scope>NUCLEOTIDE SEQUENCE [LARGE SCALE GENOMIC DNA]</scope>
    <source>
        <strain evidence="3">HYN0004</strain>
    </source>
</reference>
<dbReference type="SMART" id="SM00347">
    <property type="entry name" value="HTH_MARR"/>
    <property type="match status" value="1"/>
</dbReference>
<dbReference type="InterPro" id="IPR036388">
    <property type="entry name" value="WH-like_DNA-bd_sf"/>
</dbReference>
<dbReference type="PANTHER" id="PTHR33164">
    <property type="entry name" value="TRANSCRIPTIONAL REGULATOR, MARR FAMILY"/>
    <property type="match status" value="1"/>
</dbReference>
<protein>
    <submittedName>
        <fullName evidence="2">MarR family transcriptional regulator</fullName>
    </submittedName>
</protein>
<dbReference type="OrthoDB" id="7427954at2"/>